<dbReference type="EMBL" id="LLXI01002622">
    <property type="protein sequence ID" value="PKY57621.1"/>
    <property type="molecule type" value="Genomic_DNA"/>
</dbReference>
<feature type="compositionally biased region" description="Basic residues" evidence="1">
    <location>
        <begin position="98"/>
        <end position="113"/>
    </location>
</feature>
<dbReference type="AlphaFoldDB" id="A0A2I1HFG0"/>
<proteinExistence type="predicted"/>
<evidence type="ECO:0000313" key="2">
    <source>
        <dbReference type="EMBL" id="PKY57621.1"/>
    </source>
</evidence>
<evidence type="ECO:0000256" key="1">
    <source>
        <dbReference type="SAM" id="MobiDB-lite"/>
    </source>
</evidence>
<reference evidence="2 3" key="1">
    <citation type="submission" date="2015-10" db="EMBL/GenBank/DDBJ databases">
        <title>Genome analyses suggest a sexual origin of heterokaryosis in a supposedly ancient asexual fungus.</title>
        <authorList>
            <person name="Ropars J."/>
            <person name="Sedzielewska K."/>
            <person name="Noel J."/>
            <person name="Charron P."/>
            <person name="Farinelli L."/>
            <person name="Marton T."/>
            <person name="Kruger M."/>
            <person name="Pelin A."/>
            <person name="Brachmann A."/>
            <person name="Corradi N."/>
        </authorList>
    </citation>
    <scope>NUCLEOTIDE SEQUENCE [LARGE SCALE GENOMIC DNA]</scope>
    <source>
        <strain evidence="2 3">A4</strain>
    </source>
</reference>
<gene>
    <name evidence="2" type="ORF">RhiirA4_429120</name>
</gene>
<feature type="region of interest" description="Disordered" evidence="1">
    <location>
        <begin position="64"/>
        <end position="113"/>
    </location>
</feature>
<accession>A0A2I1HFG0</accession>
<dbReference type="VEuPathDB" id="FungiDB:RhiirA1_429882"/>
<dbReference type="Proteomes" id="UP000234323">
    <property type="component" value="Unassembled WGS sequence"/>
</dbReference>
<sequence>MADEVLDVIKDLRKEKETGEVPVSKEEVELYNKVNQVCSSRLSPEIKKEEISVDEKVGHKRCNKEELSRGVVSSDDTDEENGSETTLTAVAKKDKSAQRGKGKKGGKSKKKNKRGWVDTLLADACRLNCNKLFRNNCYNINKAKKRKKKKKPVQSVLVTSRDVADRIISGHRKKNLGWDSYPIYLGGK</sequence>
<keyword evidence="3" id="KW-1185">Reference proteome</keyword>
<comment type="caution">
    <text evidence="2">The sequence shown here is derived from an EMBL/GenBank/DDBJ whole genome shotgun (WGS) entry which is preliminary data.</text>
</comment>
<organism evidence="2 3">
    <name type="scientific">Rhizophagus irregularis</name>
    <dbReference type="NCBI Taxonomy" id="588596"/>
    <lineage>
        <taxon>Eukaryota</taxon>
        <taxon>Fungi</taxon>
        <taxon>Fungi incertae sedis</taxon>
        <taxon>Mucoromycota</taxon>
        <taxon>Glomeromycotina</taxon>
        <taxon>Glomeromycetes</taxon>
        <taxon>Glomerales</taxon>
        <taxon>Glomeraceae</taxon>
        <taxon>Rhizophagus</taxon>
    </lineage>
</organism>
<dbReference type="VEuPathDB" id="FungiDB:RhiirFUN_003868"/>
<name>A0A2I1HFG0_9GLOM</name>
<evidence type="ECO:0000313" key="3">
    <source>
        <dbReference type="Proteomes" id="UP000234323"/>
    </source>
</evidence>
<dbReference type="VEuPathDB" id="FungiDB:FUN_023754"/>
<protein>
    <submittedName>
        <fullName evidence="2">Uncharacterized protein</fullName>
    </submittedName>
</protein>